<accession>A0A1H2LK22</accession>
<keyword evidence="1" id="KW-0472">Membrane</keyword>
<dbReference type="Pfam" id="PF03432">
    <property type="entry name" value="Relaxase"/>
    <property type="match status" value="1"/>
</dbReference>
<evidence type="ECO:0000313" key="3">
    <source>
        <dbReference type="EMBL" id="SDU80968.1"/>
    </source>
</evidence>
<evidence type="ECO:0000313" key="4">
    <source>
        <dbReference type="Proteomes" id="UP000198675"/>
    </source>
</evidence>
<dbReference type="EMBL" id="LT629797">
    <property type="protein sequence ID" value="SDU80968.1"/>
    <property type="molecule type" value="Genomic_DNA"/>
</dbReference>
<dbReference type="RefSeq" id="WP_023131623.1">
    <property type="nucleotide sequence ID" value="NZ_LT629797.1"/>
</dbReference>
<sequence>MIGKIFPKSSGSFKKRIQYIFGYSKHDHAISKIKTIGGNYFSADPLPALLSGNKIKIDALVAEFDEIEKLRKLSIDSEKKIKPVFHAVLSLRPGEHLSDIEWNNIAHQYMQCLGFTYANKYVAVLHEDTNHQHLHIVGNRIKFEEGFRMVSDSNERSISVDAVSDIEDLYALDKCPKPKETWGTAITHAEMKSAIAENDLPFKHKMIAKIASCIEKTNETNGDMFTFASLLRRQKVFIHLTLDETGQPKGITFENDGRMISGRQLKRSRLTWQKLITQENIHYDPETISDLEAEIQKRDEGEYEVVTTYSRRHYFFFVTKTRKYPITFKSKDEDLTAVITLILSLLLALFGIQFSVVIAEPGDYFIDYEIGKPLKIPDHGYEP</sequence>
<name>A0A1H2LK22_9PSED</name>
<feature type="transmembrane region" description="Helical" evidence="1">
    <location>
        <begin position="335"/>
        <end position="359"/>
    </location>
</feature>
<evidence type="ECO:0000256" key="1">
    <source>
        <dbReference type="SAM" id="Phobius"/>
    </source>
</evidence>
<keyword evidence="1" id="KW-1133">Transmembrane helix</keyword>
<feature type="domain" description="MobA/VirD2-like nuclease" evidence="2">
    <location>
        <begin position="55"/>
        <end position="170"/>
    </location>
</feature>
<organism evidence="3 4">
    <name type="scientific">Pseudomonas sihuiensis</name>
    <dbReference type="NCBI Taxonomy" id="1274359"/>
    <lineage>
        <taxon>Bacteria</taxon>
        <taxon>Pseudomonadati</taxon>
        <taxon>Pseudomonadota</taxon>
        <taxon>Gammaproteobacteria</taxon>
        <taxon>Pseudomonadales</taxon>
        <taxon>Pseudomonadaceae</taxon>
        <taxon>Pseudomonas</taxon>
    </lineage>
</organism>
<reference evidence="4" key="1">
    <citation type="submission" date="2016-10" db="EMBL/GenBank/DDBJ databases">
        <authorList>
            <person name="Varghese N."/>
            <person name="Submissions S."/>
        </authorList>
    </citation>
    <scope>NUCLEOTIDE SEQUENCE [LARGE SCALE GENOMIC DNA]</scope>
    <source>
        <strain evidence="4">KCTC 32246</strain>
    </source>
</reference>
<dbReference type="GeneID" id="83642212"/>
<keyword evidence="4" id="KW-1185">Reference proteome</keyword>
<gene>
    <name evidence="3" type="ORF">SAMN05216363_1676</name>
</gene>
<protein>
    <submittedName>
        <fullName evidence="3">Relaxase/Mobilisation nuclease domain-containing protein</fullName>
    </submittedName>
</protein>
<keyword evidence="1" id="KW-0812">Transmembrane</keyword>
<dbReference type="Proteomes" id="UP000198675">
    <property type="component" value="Chromosome I"/>
</dbReference>
<dbReference type="InterPro" id="IPR005094">
    <property type="entry name" value="Endonuclease_MobA/VirD2"/>
</dbReference>
<evidence type="ECO:0000259" key="2">
    <source>
        <dbReference type="Pfam" id="PF03432"/>
    </source>
</evidence>
<dbReference type="AlphaFoldDB" id="A0A1H2LK22"/>
<proteinExistence type="predicted"/>